<feature type="transmembrane region" description="Helical" evidence="6">
    <location>
        <begin position="203"/>
        <end position="226"/>
    </location>
</feature>
<dbReference type="FunFam" id="1.20.1250.20:FF:000509">
    <property type="entry name" value="MFS general substrate transporter"/>
    <property type="match status" value="1"/>
</dbReference>
<keyword evidence="4 6" id="KW-0472">Membrane</keyword>
<evidence type="ECO:0000256" key="1">
    <source>
        <dbReference type="ARBA" id="ARBA00004141"/>
    </source>
</evidence>
<dbReference type="EMBL" id="ML978211">
    <property type="protein sequence ID" value="KAF2028541.1"/>
    <property type="molecule type" value="Genomic_DNA"/>
</dbReference>
<feature type="transmembrane region" description="Helical" evidence="6">
    <location>
        <begin position="172"/>
        <end position="191"/>
    </location>
</feature>
<proteinExistence type="inferred from homology"/>
<dbReference type="GO" id="GO:0022857">
    <property type="term" value="F:transmembrane transporter activity"/>
    <property type="evidence" value="ECO:0007669"/>
    <property type="project" value="InterPro"/>
</dbReference>
<feature type="transmembrane region" description="Helical" evidence="6">
    <location>
        <begin position="268"/>
        <end position="293"/>
    </location>
</feature>
<dbReference type="PROSITE" id="PS50850">
    <property type="entry name" value="MFS"/>
    <property type="match status" value="1"/>
</dbReference>
<evidence type="ECO:0000256" key="4">
    <source>
        <dbReference type="ARBA" id="ARBA00023136"/>
    </source>
</evidence>
<dbReference type="PANTHER" id="PTHR23502:SF163">
    <property type="entry name" value="MAJOR FACILITATOR SUPERFAMILY (MFS) PROFILE DOMAIN-CONTAINING PROTEIN"/>
    <property type="match status" value="1"/>
</dbReference>
<name>A0A9P4H5K1_9PLEO</name>
<dbReference type="InterPro" id="IPR011701">
    <property type="entry name" value="MFS"/>
</dbReference>
<keyword evidence="2 6" id="KW-0812">Transmembrane</keyword>
<feature type="transmembrane region" description="Helical" evidence="6">
    <location>
        <begin position="313"/>
        <end position="335"/>
    </location>
</feature>
<dbReference type="PANTHER" id="PTHR23502">
    <property type="entry name" value="MAJOR FACILITATOR SUPERFAMILY"/>
    <property type="match status" value="1"/>
</dbReference>
<comment type="similarity">
    <text evidence="5">Belongs to the major facilitator superfamily. CAR1 family.</text>
</comment>
<organism evidence="8 9">
    <name type="scientific">Setomelanomma holmii</name>
    <dbReference type="NCBI Taxonomy" id="210430"/>
    <lineage>
        <taxon>Eukaryota</taxon>
        <taxon>Fungi</taxon>
        <taxon>Dikarya</taxon>
        <taxon>Ascomycota</taxon>
        <taxon>Pezizomycotina</taxon>
        <taxon>Dothideomycetes</taxon>
        <taxon>Pleosporomycetidae</taxon>
        <taxon>Pleosporales</taxon>
        <taxon>Pleosporineae</taxon>
        <taxon>Phaeosphaeriaceae</taxon>
        <taxon>Setomelanomma</taxon>
    </lineage>
</organism>
<evidence type="ECO:0000256" key="2">
    <source>
        <dbReference type="ARBA" id="ARBA00022692"/>
    </source>
</evidence>
<evidence type="ECO:0000313" key="8">
    <source>
        <dbReference type="EMBL" id="KAF2028541.1"/>
    </source>
</evidence>
<evidence type="ECO:0000313" key="9">
    <source>
        <dbReference type="Proteomes" id="UP000799777"/>
    </source>
</evidence>
<comment type="subcellular location">
    <subcellularLocation>
        <location evidence="1">Membrane</location>
        <topology evidence="1">Multi-pass membrane protein</topology>
    </subcellularLocation>
</comment>
<accession>A0A9P4H5K1</accession>
<reference evidence="8" key="1">
    <citation type="journal article" date="2020" name="Stud. Mycol.">
        <title>101 Dothideomycetes genomes: a test case for predicting lifestyles and emergence of pathogens.</title>
        <authorList>
            <person name="Haridas S."/>
            <person name="Albert R."/>
            <person name="Binder M."/>
            <person name="Bloem J."/>
            <person name="Labutti K."/>
            <person name="Salamov A."/>
            <person name="Andreopoulos B."/>
            <person name="Baker S."/>
            <person name="Barry K."/>
            <person name="Bills G."/>
            <person name="Bluhm B."/>
            <person name="Cannon C."/>
            <person name="Castanera R."/>
            <person name="Culley D."/>
            <person name="Daum C."/>
            <person name="Ezra D."/>
            <person name="Gonzalez J."/>
            <person name="Henrissat B."/>
            <person name="Kuo A."/>
            <person name="Liang C."/>
            <person name="Lipzen A."/>
            <person name="Lutzoni F."/>
            <person name="Magnuson J."/>
            <person name="Mondo S."/>
            <person name="Nolan M."/>
            <person name="Ohm R."/>
            <person name="Pangilinan J."/>
            <person name="Park H.-J."/>
            <person name="Ramirez L."/>
            <person name="Alfaro M."/>
            <person name="Sun H."/>
            <person name="Tritt A."/>
            <person name="Yoshinaga Y."/>
            <person name="Zwiers L.-H."/>
            <person name="Turgeon B."/>
            <person name="Goodwin S."/>
            <person name="Spatafora J."/>
            <person name="Crous P."/>
            <person name="Grigoriev I."/>
        </authorList>
    </citation>
    <scope>NUCLEOTIDE SEQUENCE</scope>
    <source>
        <strain evidence="8">CBS 110217</strain>
    </source>
</reference>
<feature type="transmembrane region" description="Helical" evidence="6">
    <location>
        <begin position="356"/>
        <end position="375"/>
    </location>
</feature>
<evidence type="ECO:0000256" key="6">
    <source>
        <dbReference type="SAM" id="Phobius"/>
    </source>
</evidence>
<dbReference type="Gene3D" id="1.20.1250.20">
    <property type="entry name" value="MFS general substrate transporter like domains"/>
    <property type="match status" value="1"/>
</dbReference>
<feature type="transmembrane region" description="Helical" evidence="6">
    <location>
        <begin position="381"/>
        <end position="402"/>
    </location>
</feature>
<dbReference type="OrthoDB" id="5296287at2759"/>
<sequence length="485" mass="53100">MAMPDEEQPLLRTITEGVKHDEVILDFEPLDPEDPRNWSEAFKWCVVLLLACMAFTVTFTCIGIVPIAPSIVSDLDGHTSSSSTTALLVTIWELGEAAGPLLIAPLSEVLGRYPVMNGCNIFFIIWTILAASSQSMHVFIAARMLTGLAVASNVLNPAIIGDMFESEKRGSAMSLIMLAPLIGGAIGPAIAGAIAQTLGWREVLLIAAGLAVICEVLFLTCFRETYKMAILRRRLKKVQRESGEFRNVTEKTRREDVMKLWHSITRPFAVLFGSSVLMLLSIFAAVSFSYFYVMCISFPQVLQDVYGFTPAQTGSSFMMFSIGSFLAVFVCNFGLDRIYIKLRGSENTKGKPEYRLPLSIVGAFALPLSITGYGWVAQYHLPIPLLLASVALLGFTLLLTVIPLSAYVVDACGLYSASAMTGVIVTRCLAGTFLPLSTDPLVDRFGFGWGFTCLGALSMSLAIIPVLILRYGEKWRQRSEFTRDV</sequence>
<protein>
    <submittedName>
        <fullName evidence="8">MFS general substrate transporter</fullName>
    </submittedName>
</protein>
<feature type="transmembrane region" description="Helical" evidence="6">
    <location>
        <begin position="44"/>
        <end position="65"/>
    </location>
</feature>
<evidence type="ECO:0000256" key="5">
    <source>
        <dbReference type="ARBA" id="ARBA00038347"/>
    </source>
</evidence>
<feature type="transmembrane region" description="Helical" evidence="6">
    <location>
        <begin position="446"/>
        <end position="469"/>
    </location>
</feature>
<dbReference type="InterPro" id="IPR020846">
    <property type="entry name" value="MFS_dom"/>
</dbReference>
<dbReference type="Pfam" id="PF07690">
    <property type="entry name" value="MFS_1"/>
    <property type="match status" value="1"/>
</dbReference>
<keyword evidence="9" id="KW-1185">Reference proteome</keyword>
<keyword evidence="3 6" id="KW-1133">Transmembrane helix</keyword>
<evidence type="ECO:0000256" key="3">
    <source>
        <dbReference type="ARBA" id="ARBA00022989"/>
    </source>
</evidence>
<dbReference type="GO" id="GO:0016020">
    <property type="term" value="C:membrane"/>
    <property type="evidence" value="ECO:0007669"/>
    <property type="project" value="UniProtKB-SubCell"/>
</dbReference>
<gene>
    <name evidence="8" type="ORF">EK21DRAFT_69423</name>
</gene>
<dbReference type="AlphaFoldDB" id="A0A9P4H5K1"/>
<evidence type="ECO:0000259" key="7">
    <source>
        <dbReference type="PROSITE" id="PS50850"/>
    </source>
</evidence>
<dbReference type="Proteomes" id="UP000799777">
    <property type="component" value="Unassembled WGS sequence"/>
</dbReference>
<dbReference type="InterPro" id="IPR036259">
    <property type="entry name" value="MFS_trans_sf"/>
</dbReference>
<feature type="transmembrane region" description="Helical" evidence="6">
    <location>
        <begin position="414"/>
        <end position="434"/>
    </location>
</feature>
<feature type="transmembrane region" description="Helical" evidence="6">
    <location>
        <begin position="115"/>
        <end position="132"/>
    </location>
</feature>
<dbReference type="SUPFAM" id="SSF103473">
    <property type="entry name" value="MFS general substrate transporter"/>
    <property type="match status" value="1"/>
</dbReference>
<comment type="caution">
    <text evidence="8">The sequence shown here is derived from an EMBL/GenBank/DDBJ whole genome shotgun (WGS) entry which is preliminary data.</text>
</comment>
<feature type="domain" description="Major facilitator superfamily (MFS) profile" evidence="7">
    <location>
        <begin position="46"/>
        <end position="473"/>
    </location>
</feature>